<evidence type="ECO:0000313" key="2">
    <source>
        <dbReference type="Proteomes" id="UP001499993"/>
    </source>
</evidence>
<evidence type="ECO:0008006" key="3">
    <source>
        <dbReference type="Google" id="ProtNLM"/>
    </source>
</evidence>
<comment type="caution">
    <text evidence="1">The sequence shown here is derived from an EMBL/GenBank/DDBJ whole genome shotgun (WGS) entry which is preliminary data.</text>
</comment>
<sequence>MDRGVVLMALPFATDDLVFLRAPKVKDAYGSTSRKTKDWANAMRATPVRGVAQPDAATLGASLATKEDHSGGREQIETTQRVWVDDTIVLEWIDPPAGADTDPWIKETDGVEVDGRVYALNGEALAMPDPIGGLGHLVMKAIRVKG</sequence>
<gene>
    <name evidence="1" type="ORF">GCM10023224_05100</name>
</gene>
<accession>A0ABP9G515</accession>
<keyword evidence="2" id="KW-1185">Reference proteome</keyword>
<organism evidence="1 2">
    <name type="scientific">Streptomonospora halophila</name>
    <dbReference type="NCBI Taxonomy" id="427369"/>
    <lineage>
        <taxon>Bacteria</taxon>
        <taxon>Bacillati</taxon>
        <taxon>Actinomycetota</taxon>
        <taxon>Actinomycetes</taxon>
        <taxon>Streptosporangiales</taxon>
        <taxon>Nocardiopsidaceae</taxon>
        <taxon>Streptomonospora</taxon>
    </lineage>
</organism>
<name>A0ABP9G515_9ACTN</name>
<protein>
    <recommendedName>
        <fullName evidence="3">Head-to-tail stopper</fullName>
    </recommendedName>
</protein>
<proteinExistence type="predicted"/>
<reference evidence="2" key="1">
    <citation type="journal article" date="2019" name="Int. J. Syst. Evol. Microbiol.">
        <title>The Global Catalogue of Microorganisms (GCM) 10K type strain sequencing project: providing services to taxonomists for standard genome sequencing and annotation.</title>
        <authorList>
            <consortium name="The Broad Institute Genomics Platform"/>
            <consortium name="The Broad Institute Genome Sequencing Center for Infectious Disease"/>
            <person name="Wu L."/>
            <person name="Ma J."/>
        </authorList>
    </citation>
    <scope>NUCLEOTIDE SEQUENCE [LARGE SCALE GENOMIC DNA]</scope>
    <source>
        <strain evidence="2">JCM 18123</strain>
    </source>
</reference>
<evidence type="ECO:0000313" key="1">
    <source>
        <dbReference type="EMBL" id="GAA4928783.1"/>
    </source>
</evidence>
<dbReference type="EMBL" id="BAABIK010000002">
    <property type="protein sequence ID" value="GAA4928783.1"/>
    <property type="molecule type" value="Genomic_DNA"/>
</dbReference>
<dbReference type="RefSeq" id="WP_345555288.1">
    <property type="nucleotide sequence ID" value="NZ_BAABIK010000002.1"/>
</dbReference>
<dbReference type="Proteomes" id="UP001499993">
    <property type="component" value="Unassembled WGS sequence"/>
</dbReference>